<evidence type="ECO:0000256" key="2">
    <source>
        <dbReference type="ARBA" id="ARBA00022448"/>
    </source>
</evidence>
<keyword evidence="8 13" id="KW-0675">Receptor</keyword>
<dbReference type="InterPro" id="IPR012910">
    <property type="entry name" value="Plug_dom"/>
</dbReference>
<organism evidence="13 14">
    <name type="scientific">Flavobacterium columnare</name>
    <dbReference type="NCBI Taxonomy" id="996"/>
    <lineage>
        <taxon>Bacteria</taxon>
        <taxon>Pseudomonadati</taxon>
        <taxon>Bacteroidota</taxon>
        <taxon>Flavobacteriia</taxon>
        <taxon>Flavobacteriales</taxon>
        <taxon>Flavobacteriaceae</taxon>
        <taxon>Flavobacterium</taxon>
    </lineage>
</organism>
<evidence type="ECO:0000256" key="3">
    <source>
        <dbReference type="ARBA" id="ARBA00022452"/>
    </source>
</evidence>
<evidence type="ECO:0000256" key="6">
    <source>
        <dbReference type="ARBA" id="ARBA00023077"/>
    </source>
</evidence>
<evidence type="ECO:0000256" key="1">
    <source>
        <dbReference type="ARBA" id="ARBA00004571"/>
    </source>
</evidence>
<keyword evidence="7 10" id="KW-0472">Membrane</keyword>
<dbReference type="Proteomes" id="UP000304840">
    <property type="component" value="Chromosome"/>
</dbReference>
<evidence type="ECO:0000256" key="5">
    <source>
        <dbReference type="ARBA" id="ARBA00022729"/>
    </source>
</evidence>
<dbReference type="GO" id="GO:0009279">
    <property type="term" value="C:cell outer membrane"/>
    <property type="evidence" value="ECO:0007669"/>
    <property type="project" value="UniProtKB-SubCell"/>
</dbReference>
<evidence type="ECO:0000256" key="9">
    <source>
        <dbReference type="ARBA" id="ARBA00023237"/>
    </source>
</evidence>
<proteinExistence type="inferred from homology"/>
<keyword evidence="4" id="KW-0812">Transmembrane</keyword>
<evidence type="ECO:0000259" key="11">
    <source>
        <dbReference type="Pfam" id="PF00593"/>
    </source>
</evidence>
<name>A0AAI8GBC2_9FLAO</name>
<dbReference type="InterPro" id="IPR039426">
    <property type="entry name" value="TonB-dep_rcpt-like"/>
</dbReference>
<keyword evidence="3" id="KW-1134">Transmembrane beta strand</keyword>
<dbReference type="SUPFAM" id="SSF49464">
    <property type="entry name" value="Carboxypeptidase regulatory domain-like"/>
    <property type="match status" value="1"/>
</dbReference>
<dbReference type="Pfam" id="PF00593">
    <property type="entry name" value="TonB_dep_Rec_b-barrel"/>
    <property type="match status" value="1"/>
</dbReference>
<dbReference type="Gene3D" id="2.170.130.10">
    <property type="entry name" value="TonB-dependent receptor, plug domain"/>
    <property type="match status" value="1"/>
</dbReference>
<accession>A0AAI8GBC2</accession>
<comment type="subcellular location">
    <subcellularLocation>
        <location evidence="1">Cell outer membrane</location>
        <topology evidence="1">Multi-pass membrane protein</topology>
    </subcellularLocation>
</comment>
<keyword evidence="9" id="KW-0998">Cell outer membrane</keyword>
<protein>
    <submittedName>
        <fullName evidence="13">TonB-dependent receptor</fullName>
    </submittedName>
</protein>
<dbReference type="InterPro" id="IPR000531">
    <property type="entry name" value="Beta-barrel_TonB"/>
</dbReference>
<keyword evidence="6 10" id="KW-0798">TonB box</keyword>
<comment type="similarity">
    <text evidence="10">Belongs to the TonB-dependent receptor family.</text>
</comment>
<evidence type="ECO:0000256" key="7">
    <source>
        <dbReference type="ARBA" id="ARBA00023136"/>
    </source>
</evidence>
<dbReference type="InterPro" id="IPR008969">
    <property type="entry name" value="CarboxyPept-like_regulatory"/>
</dbReference>
<keyword evidence="2" id="KW-0813">Transport</keyword>
<dbReference type="EMBL" id="CP010992">
    <property type="protein sequence ID" value="AMO20327.2"/>
    <property type="molecule type" value="Genomic_DNA"/>
</dbReference>
<dbReference type="Gene3D" id="2.40.170.20">
    <property type="entry name" value="TonB-dependent receptor, beta-barrel domain"/>
    <property type="match status" value="1"/>
</dbReference>
<dbReference type="AlphaFoldDB" id="A0AAI8GBC2"/>
<gene>
    <name evidence="13" type="ORF">UN65_08210</name>
</gene>
<evidence type="ECO:0000256" key="8">
    <source>
        <dbReference type="ARBA" id="ARBA00023170"/>
    </source>
</evidence>
<evidence type="ECO:0000313" key="13">
    <source>
        <dbReference type="EMBL" id="AMO20327.2"/>
    </source>
</evidence>
<keyword evidence="5" id="KW-0732">Signal</keyword>
<dbReference type="PANTHER" id="PTHR30069">
    <property type="entry name" value="TONB-DEPENDENT OUTER MEMBRANE RECEPTOR"/>
    <property type="match status" value="1"/>
</dbReference>
<dbReference type="Pfam" id="PF07715">
    <property type="entry name" value="Plug"/>
    <property type="match status" value="1"/>
</dbReference>
<evidence type="ECO:0000259" key="12">
    <source>
        <dbReference type="Pfam" id="PF07715"/>
    </source>
</evidence>
<feature type="domain" description="TonB-dependent receptor-like beta-barrel" evidence="11">
    <location>
        <begin position="456"/>
        <end position="906"/>
    </location>
</feature>
<feature type="domain" description="TonB-dependent receptor plug" evidence="12">
    <location>
        <begin position="139"/>
        <end position="247"/>
    </location>
</feature>
<dbReference type="InterPro" id="IPR036942">
    <property type="entry name" value="Beta-barrel_TonB_sf"/>
</dbReference>
<sequence length="945" mass="104983">MFCLIFFQKILYFANCKPIKNLQPMRVYFSILTLFFSVITFAQNTITGSVTDDKNQPIPGANVKVVGSVSGTSSGFDGKFVIKTNSPFPFALEVSMMGYSSQVLTISSKDQKLDFILVEQSTSLNEIVVSASRAPEKILESPVTIERMGLREVKNTTAPSFYEGLENLKDIHFNTSSFNFKSVNTRGFATIGNTRFMQLVDGMDNASPALNFAVGNLLGISDLDVASVEVLPGASSALYGANAFNGIMFMNSRNPFSKEGLSTYFKYGQTTQDVAGTNNYFDLGIRAAKKFTDHFAAKVNFSYMEAKEWMADDRRSLTPGGIGHELNRNYDGLNTYGDEVSTFIPAVGQVSRTGYAEKELSDGKINSAKFDASIHIRPWVNSDSKFAKNIEFIGQYKVGIGNTLYQGANRYALKNFFMDQIKFEIKGDNFFARIYRSGENAGDSYNLGFAAWNINREAKSDKAWFTDYGTAYVLSSTLLGLPTDQADKRARAFADYNTPFEIPLTPSGNPRLRPGTGAFNQALEKVLSSSDLNVGAKLVDRSRIHHGDLNYNFKDLIKFAEIQIGGSARRYTMESEGSIFTDKLKPITYDEYGVYTQIQKKAFDERVKLTASIRYDKSQNFNGNISPRLSISYAGGKEKQHNFRVSYQTGFRNPTTQDQYIGLNIGPLALVGSAPDNLDKYSEAIKLNSNGSSVVVTGRDAYTRSFTAASVAAFKRSLNPADLKVADVSLVKPERVQAFEVGYRSIFKEISFDLNAYYNIYNDFISSSNVITPLYGDVRTNLPTAILALQNTDVRLFQVYTNSKKQVTSLGMGVGLSRKVGKFNLSASYNYSDFKYDDSLDPDFEAGFNTPKHRAKASFGAENIFKRLGFNLNARYNSSYLWESTMIDAYVPENYVYDAQLNTTIPVLKSVVKIGGTNLFGKDYIQVPGAGMIGKQYYISWTINP</sequence>
<evidence type="ECO:0000313" key="14">
    <source>
        <dbReference type="Proteomes" id="UP000304840"/>
    </source>
</evidence>
<dbReference type="GO" id="GO:0044718">
    <property type="term" value="P:siderophore transmembrane transport"/>
    <property type="evidence" value="ECO:0007669"/>
    <property type="project" value="TreeGrafter"/>
</dbReference>
<reference evidence="14" key="1">
    <citation type="submission" date="2016-03" db="EMBL/GenBank/DDBJ databases">
        <title>Flavobacterium columnare strain B185, complete genome.</title>
        <authorList>
            <person name="Sundberg L.-R."/>
            <person name="Papponen P."/>
            <person name="Laanto E."/>
        </authorList>
    </citation>
    <scope>NUCLEOTIDE SEQUENCE [LARGE SCALE GENOMIC DNA]</scope>
    <source>
        <strain evidence="14">B185</strain>
    </source>
</reference>
<dbReference type="Pfam" id="PF13715">
    <property type="entry name" value="CarbopepD_reg_2"/>
    <property type="match status" value="1"/>
</dbReference>
<dbReference type="Gene3D" id="2.60.40.1120">
    <property type="entry name" value="Carboxypeptidase-like, regulatory domain"/>
    <property type="match status" value="1"/>
</dbReference>
<dbReference type="SUPFAM" id="SSF56935">
    <property type="entry name" value="Porins"/>
    <property type="match status" value="1"/>
</dbReference>
<dbReference type="PANTHER" id="PTHR30069:SF29">
    <property type="entry name" value="HEMOGLOBIN AND HEMOGLOBIN-HAPTOGLOBIN-BINDING PROTEIN 1-RELATED"/>
    <property type="match status" value="1"/>
</dbReference>
<evidence type="ECO:0000256" key="10">
    <source>
        <dbReference type="RuleBase" id="RU003357"/>
    </source>
</evidence>
<reference evidence="13 14" key="2">
    <citation type="submission" date="2019-05" db="EMBL/GenBank/DDBJ databases">
        <authorList>
            <person name="Ravantti J.J."/>
        </authorList>
    </citation>
    <scope>NUCLEOTIDE SEQUENCE [LARGE SCALE GENOMIC DNA]</scope>
    <source>
        <strain evidence="13 14">B185</strain>
    </source>
</reference>
<evidence type="ECO:0000256" key="4">
    <source>
        <dbReference type="ARBA" id="ARBA00022692"/>
    </source>
</evidence>
<dbReference type="InterPro" id="IPR037066">
    <property type="entry name" value="Plug_dom_sf"/>
</dbReference>
<dbReference type="GO" id="GO:0015344">
    <property type="term" value="F:siderophore uptake transmembrane transporter activity"/>
    <property type="evidence" value="ECO:0007669"/>
    <property type="project" value="TreeGrafter"/>
</dbReference>